<evidence type="ECO:0000313" key="6">
    <source>
        <dbReference type="Proteomes" id="UP000422736"/>
    </source>
</evidence>
<dbReference type="PANTHER" id="PTHR11365">
    <property type="entry name" value="5-OXOPROLINASE RELATED"/>
    <property type="match status" value="1"/>
</dbReference>
<dbReference type="Gene3D" id="2.40.390.10">
    <property type="entry name" value="CV3147-like"/>
    <property type="match status" value="1"/>
</dbReference>
<dbReference type="InterPro" id="IPR048350">
    <property type="entry name" value="S-Me-THD-like_C"/>
</dbReference>
<evidence type="ECO:0000259" key="2">
    <source>
        <dbReference type="Pfam" id="PF05378"/>
    </source>
</evidence>
<reference evidence="5 6" key="2">
    <citation type="submission" date="2019-11" db="EMBL/GenBank/DDBJ databases">
        <authorList>
            <person name="Lu H."/>
        </authorList>
    </citation>
    <scope>NUCLEOTIDE SEQUENCE [LARGE SCALE GENOMIC DNA]</scope>
    <source>
        <strain evidence="5 6">FIM1</strain>
    </source>
</reference>
<accession>A0ABX6F5F7</accession>
<dbReference type="InterPro" id="IPR027479">
    <property type="entry name" value="S-Me-THD_N_sf"/>
</dbReference>
<proteinExistence type="predicted"/>
<dbReference type="Gene3D" id="3.40.1610.10">
    <property type="entry name" value="CV3147-like domain"/>
    <property type="match status" value="1"/>
</dbReference>
<dbReference type="InterPro" id="IPR043129">
    <property type="entry name" value="ATPase_NBD"/>
</dbReference>
<dbReference type="Pfam" id="PF06032">
    <property type="entry name" value="S-Me-THD_N"/>
    <property type="match status" value="1"/>
</dbReference>
<evidence type="ECO:0000313" key="5">
    <source>
        <dbReference type="EMBL" id="QGN17588.1"/>
    </source>
</evidence>
<dbReference type="InterPro" id="IPR010318">
    <property type="entry name" value="S-Me-THD_N"/>
</dbReference>
<evidence type="ECO:0000259" key="4">
    <source>
        <dbReference type="Pfam" id="PF20906"/>
    </source>
</evidence>
<reference evidence="5 6" key="1">
    <citation type="submission" date="2016-03" db="EMBL/GenBank/DDBJ databases">
        <title>How can Kluyveromyces marxianus grow so fast - potential evolutionary course in Saccharomyces Complex revealed by comparative genomics.</title>
        <authorList>
            <person name="Mo W."/>
            <person name="Lu W."/>
            <person name="Yang X."/>
            <person name="Qi J."/>
            <person name="Lv H."/>
        </authorList>
    </citation>
    <scope>NUCLEOTIDE SEQUENCE [LARGE SCALE GENOMIC DNA]</scope>
    <source>
        <strain evidence="5 6">FIM1</strain>
    </source>
</reference>
<dbReference type="SUPFAM" id="SSF53067">
    <property type="entry name" value="Actin-like ATPase domain"/>
    <property type="match status" value="2"/>
</dbReference>
<protein>
    <submittedName>
        <fullName evidence="5">Protein OXP1</fullName>
    </submittedName>
</protein>
<dbReference type="Proteomes" id="UP000422736">
    <property type="component" value="Chromosome 8"/>
</dbReference>
<dbReference type="InterPro" id="IPR008040">
    <property type="entry name" value="Hydant_A_N"/>
</dbReference>
<feature type="domain" description="Hydantoinase A/oxoprolinase" evidence="1">
    <location>
        <begin position="207"/>
        <end position="481"/>
    </location>
</feature>
<sequence length="997" mass="108245">MTNRKLLIGVDVGGTNSDLVVVDPLQLEEEHRGVLAWHKAVTTPDVCVGIKKAIKTVLEDPQNDIQKSEIVSVTIGTTHFINAVIERDSNRLEKVAVIRLCGPYGKDMPPFGDFPEDLKLIINGFWCSLDGGYRVDAKEIRPLDEDGLRAACGKIRDLGISAVALVSTFANMNNEHELRAAEIVREEIPDVDVVMSHTISGIGFIERENASILNASIKKFGRKIISSFTQATKSIGLNCTVLLSQNDGTVLSTKDALEMPIRTFSSGATNSMRGAAILCSRDPDVKGKSVIVCDIGGTTSDVGQLLPSGFPRQSSSYSYIGGVKMNFSMPHVESIGLGGGSIVRDQNGELTVGPDSTGSEIVSKAIIFGGDVITTSDVSIGETIDKFGIESLDRDLLQMGDVNKVKDLFTPDFKQRYDFAIAKKLENIIDRMKTSPDPIPVIFVGGGSFIAPPELKGTSKVITPPFYQVANAIGAALGKISSTVAEVKTFENFDQERDAYIQSLIDRATSDAIEKGALASSITVVTIISDAVPYVDKVYRLEVKVVGDIDYDSTFKVTKGTMEQISNGVDEDDEENDEYISEEVFKSAQVSRIQKEAINYAEYRPTVVDGEWILSETDIDFISAGAYILGCGGGGDPNPDAIELKRLIREGACLRVTTLDEFEKKTEGKGTAINVGYCGSPLISGERLHGNEMLEATSLIERWEGKKTDGIFMFEIGGGNGLSGIWTAYHKDVPCIDLDLMGRAYPTQWQSLPSVVHDLHGYPYVALSDGNGMSMILTSTTDDIQMEDIIRDAMYHHGVQCACVEPSMTCDQMRNETVANPISNSWRIGRAVHIARTNSDMDSIPSRIIEAVGGPSAAKCLLKGKIIQVEKKMQRGYGFGVAVIEGVDDSTGTTIRIPFKNENIVCYKVNEDGTETALCSVPDLITLVDDDGHAVGTQDYRYGLIVYVMVFAPSDKWTTPKGIEIGGPKGFGEVFANIEYTPIGKYVEPIPITEEFA</sequence>
<dbReference type="InterPro" id="IPR002821">
    <property type="entry name" value="Hydantoinase_A"/>
</dbReference>
<dbReference type="Pfam" id="PF01968">
    <property type="entry name" value="Hydantoinase_A"/>
    <property type="match status" value="1"/>
</dbReference>
<dbReference type="Pfam" id="PF20906">
    <property type="entry name" value="S-Me-THD_C"/>
    <property type="match status" value="1"/>
</dbReference>
<dbReference type="PANTHER" id="PTHR11365:SF10">
    <property type="entry name" value="HYDANTOINASE_OXOPROLINASE"/>
    <property type="match status" value="1"/>
</dbReference>
<dbReference type="InterPro" id="IPR024071">
    <property type="entry name" value="S-Me-THD_C_sf"/>
</dbReference>
<organism evidence="5 6">
    <name type="scientific">Kluyveromyces marxianus</name>
    <name type="common">Yeast</name>
    <name type="synonym">Candida kefyr</name>
    <dbReference type="NCBI Taxonomy" id="4911"/>
    <lineage>
        <taxon>Eukaryota</taxon>
        <taxon>Fungi</taxon>
        <taxon>Dikarya</taxon>
        <taxon>Ascomycota</taxon>
        <taxon>Saccharomycotina</taxon>
        <taxon>Saccharomycetes</taxon>
        <taxon>Saccharomycetales</taxon>
        <taxon>Saccharomycetaceae</taxon>
        <taxon>Kluyveromyces</taxon>
    </lineage>
</organism>
<gene>
    <name evidence="5" type="primary">OXP1</name>
    <name evidence="5" type="ORF">FIM1_4795</name>
</gene>
<dbReference type="InterPro" id="IPR045079">
    <property type="entry name" value="Oxoprolinase-like"/>
</dbReference>
<dbReference type="EMBL" id="CP015060">
    <property type="protein sequence ID" value="QGN17588.1"/>
    <property type="molecule type" value="Genomic_DNA"/>
</dbReference>
<keyword evidence="6" id="KW-1185">Reference proteome</keyword>
<feature type="domain" description="S-Me-THD N-terminal" evidence="3">
    <location>
        <begin position="617"/>
        <end position="778"/>
    </location>
</feature>
<dbReference type="SUPFAM" id="SSF160991">
    <property type="entry name" value="CV3147-like"/>
    <property type="match status" value="1"/>
</dbReference>
<evidence type="ECO:0000259" key="1">
    <source>
        <dbReference type="Pfam" id="PF01968"/>
    </source>
</evidence>
<evidence type="ECO:0000259" key="3">
    <source>
        <dbReference type="Pfam" id="PF06032"/>
    </source>
</evidence>
<feature type="domain" description="S-Me-THD-like C-terminal" evidence="4">
    <location>
        <begin position="782"/>
        <end position="983"/>
    </location>
</feature>
<dbReference type="Pfam" id="PF05378">
    <property type="entry name" value="Hydant_A_N"/>
    <property type="match status" value="1"/>
</dbReference>
<feature type="domain" description="Hydantoinase/oxoprolinase N-terminal" evidence="2">
    <location>
        <begin position="8"/>
        <end position="187"/>
    </location>
</feature>
<name>A0ABX6F5F7_KLUMA</name>